<accession>A0A6I6MGW4</accession>
<dbReference type="AlphaFoldDB" id="A0A6I6MGW4"/>
<proteinExistence type="predicted"/>
<organism evidence="1 2">
    <name type="scientific">Terricaulis silvestris</name>
    <dbReference type="NCBI Taxonomy" id="2686094"/>
    <lineage>
        <taxon>Bacteria</taxon>
        <taxon>Pseudomonadati</taxon>
        <taxon>Pseudomonadota</taxon>
        <taxon>Alphaproteobacteria</taxon>
        <taxon>Caulobacterales</taxon>
        <taxon>Caulobacteraceae</taxon>
        <taxon>Terricaulis</taxon>
    </lineage>
</organism>
<dbReference type="EMBL" id="CP047045">
    <property type="protein sequence ID" value="QGZ93960.1"/>
    <property type="molecule type" value="Genomic_DNA"/>
</dbReference>
<dbReference type="KEGG" id="tsv:DSM104635_00775"/>
<name>A0A6I6MGW4_9CAUL</name>
<dbReference type="Proteomes" id="UP000431269">
    <property type="component" value="Chromosome"/>
</dbReference>
<keyword evidence="2" id="KW-1185">Reference proteome</keyword>
<gene>
    <name evidence="1" type="ORF">DSM104635_00775</name>
</gene>
<protein>
    <recommendedName>
        <fullName evidence="3">C2H2-type domain-containing protein</fullName>
    </recommendedName>
</protein>
<sequence length="80" mass="8976">MERERSSPRQERLRQIAAILSRAYDAGSEDSVESLCQGIHPDSAEEHIVICPVCGQMFDCRDQLQVAHHSTAEHAPKLFS</sequence>
<evidence type="ECO:0000313" key="2">
    <source>
        <dbReference type="Proteomes" id="UP000431269"/>
    </source>
</evidence>
<reference evidence="2" key="1">
    <citation type="submission" date="2019-12" db="EMBL/GenBank/DDBJ databases">
        <title>Complete genome of Terracaulis silvestris 0127_4.</title>
        <authorList>
            <person name="Vieira S."/>
            <person name="Riedel T."/>
            <person name="Sproer C."/>
            <person name="Pascual J."/>
            <person name="Boedeker C."/>
            <person name="Overmann J."/>
        </authorList>
    </citation>
    <scope>NUCLEOTIDE SEQUENCE [LARGE SCALE GENOMIC DNA]</scope>
    <source>
        <strain evidence="2">0127_4</strain>
    </source>
</reference>
<evidence type="ECO:0000313" key="1">
    <source>
        <dbReference type="EMBL" id="QGZ93960.1"/>
    </source>
</evidence>
<evidence type="ECO:0008006" key="3">
    <source>
        <dbReference type="Google" id="ProtNLM"/>
    </source>
</evidence>